<feature type="compositionally biased region" description="Polar residues" evidence="1">
    <location>
        <begin position="97"/>
        <end position="108"/>
    </location>
</feature>
<evidence type="ECO:0000313" key="3">
    <source>
        <dbReference type="Proteomes" id="UP001333110"/>
    </source>
</evidence>
<reference evidence="2 3" key="1">
    <citation type="journal article" date="2023" name="J. Hered.">
        <title>Chromosome-level genome of the wood stork (Mycteria americana) provides insight into avian chromosome evolution.</title>
        <authorList>
            <person name="Flamio R. Jr."/>
            <person name="Ramstad K.M."/>
        </authorList>
    </citation>
    <scope>NUCLEOTIDE SEQUENCE [LARGE SCALE GENOMIC DNA]</scope>
    <source>
        <strain evidence="2">JAX WOST 10</strain>
    </source>
</reference>
<dbReference type="Proteomes" id="UP001333110">
    <property type="component" value="Unassembled WGS sequence"/>
</dbReference>
<comment type="caution">
    <text evidence="2">The sequence shown here is derived from an EMBL/GenBank/DDBJ whole genome shotgun (WGS) entry which is preliminary data.</text>
</comment>
<keyword evidence="3" id="KW-1185">Reference proteome</keyword>
<feature type="region of interest" description="Disordered" evidence="1">
    <location>
        <begin position="153"/>
        <end position="187"/>
    </location>
</feature>
<dbReference type="EMBL" id="JAUNZN010000003">
    <property type="protein sequence ID" value="KAK4824218.1"/>
    <property type="molecule type" value="Genomic_DNA"/>
</dbReference>
<gene>
    <name evidence="2" type="ORF">QYF61_012132</name>
</gene>
<dbReference type="AlphaFoldDB" id="A0AAN7N9Y4"/>
<feature type="compositionally biased region" description="Basic and acidic residues" evidence="1">
    <location>
        <begin position="26"/>
        <end position="43"/>
    </location>
</feature>
<evidence type="ECO:0000313" key="2">
    <source>
        <dbReference type="EMBL" id="KAK4824218.1"/>
    </source>
</evidence>
<accession>A0AAN7N9Y4</accession>
<proteinExistence type="predicted"/>
<protein>
    <submittedName>
        <fullName evidence="2">Uncharacterized protein</fullName>
    </submittedName>
</protein>
<organism evidence="2 3">
    <name type="scientific">Mycteria americana</name>
    <name type="common">Wood stork</name>
    <dbReference type="NCBI Taxonomy" id="33587"/>
    <lineage>
        <taxon>Eukaryota</taxon>
        <taxon>Metazoa</taxon>
        <taxon>Chordata</taxon>
        <taxon>Craniata</taxon>
        <taxon>Vertebrata</taxon>
        <taxon>Euteleostomi</taxon>
        <taxon>Archelosauria</taxon>
        <taxon>Archosauria</taxon>
        <taxon>Dinosauria</taxon>
        <taxon>Saurischia</taxon>
        <taxon>Theropoda</taxon>
        <taxon>Coelurosauria</taxon>
        <taxon>Aves</taxon>
        <taxon>Neognathae</taxon>
        <taxon>Neoaves</taxon>
        <taxon>Aequornithes</taxon>
        <taxon>Ciconiiformes</taxon>
        <taxon>Ciconiidae</taxon>
        <taxon>Mycteria</taxon>
    </lineage>
</organism>
<feature type="region of interest" description="Disordered" evidence="1">
    <location>
        <begin position="1"/>
        <end position="131"/>
    </location>
</feature>
<feature type="compositionally biased region" description="Low complexity" evidence="1">
    <location>
        <begin position="65"/>
        <end position="82"/>
    </location>
</feature>
<name>A0AAN7N9Y4_MYCAM</name>
<sequence>METPGSSPEVEDIPKAPAHPMQSPRDLQHHCARDKADGAKESEFLQVSETSCSASEPASTRPAQRPLLGSSRGQRSRQSPSSGDVWDLLSDVGSAMGCTTLQRSSYSPQPSPLTREKFRDDAQDGVTGGVCPVRRARPTVSWAASKAAWPAGRGRGFRSAETPPAALRPDLGSPAQERHGPAGAGPEEATKMVRGLEHLCCEERLRELGLFSLEKRRLWGHLTAAFQYLKGAYKRDGDRLFSRACSDKTRGNGFKLKERRFRLDIRKTFFTLRVVRHWPRLPREVGDAPSLETFQVRLDGALSNLLWLKMSLLMAGGLD</sequence>
<evidence type="ECO:0000256" key="1">
    <source>
        <dbReference type="SAM" id="MobiDB-lite"/>
    </source>
</evidence>
<feature type="compositionally biased region" description="Polar residues" evidence="1">
    <location>
        <begin position="45"/>
        <end position="62"/>
    </location>
</feature>